<evidence type="ECO:0000313" key="3">
    <source>
        <dbReference type="Proteomes" id="UP001595443"/>
    </source>
</evidence>
<sequence>MRSLALTMRSLALTSVAALMLVPLAAAAGDKPMSAAEFDAYSQGKTLYYAIGGKPYGAEQYLPNHQVIWAFLGQECRRGHWYEDKGQICFSYENSGDGPQCWTFFPEAGGLRAHYMGPDSGGDLVEVRQSSEPLHCPGPAVGV</sequence>
<accession>A0ABV7AIB4</accession>
<protein>
    <submittedName>
        <fullName evidence="2">Uncharacterized protein</fullName>
    </submittedName>
</protein>
<evidence type="ECO:0000256" key="1">
    <source>
        <dbReference type="SAM" id="SignalP"/>
    </source>
</evidence>
<comment type="caution">
    <text evidence="2">The sequence shown here is derived from an EMBL/GenBank/DDBJ whole genome shotgun (WGS) entry which is preliminary data.</text>
</comment>
<evidence type="ECO:0000313" key="2">
    <source>
        <dbReference type="EMBL" id="MFC2968957.1"/>
    </source>
</evidence>
<gene>
    <name evidence="2" type="ORF">ACFOES_12695</name>
</gene>
<feature type="chain" id="PRO_5045179932" evidence="1">
    <location>
        <begin position="29"/>
        <end position="143"/>
    </location>
</feature>
<keyword evidence="1" id="KW-0732">Signal</keyword>
<reference evidence="3" key="1">
    <citation type="journal article" date="2019" name="Int. J. Syst. Evol. Microbiol.">
        <title>The Global Catalogue of Microorganisms (GCM) 10K type strain sequencing project: providing services to taxonomists for standard genome sequencing and annotation.</title>
        <authorList>
            <consortium name="The Broad Institute Genomics Platform"/>
            <consortium name="The Broad Institute Genome Sequencing Center for Infectious Disease"/>
            <person name="Wu L."/>
            <person name="Ma J."/>
        </authorList>
    </citation>
    <scope>NUCLEOTIDE SEQUENCE [LARGE SCALE GENOMIC DNA]</scope>
    <source>
        <strain evidence="3">KCTC 62192</strain>
    </source>
</reference>
<feature type="signal peptide" evidence="1">
    <location>
        <begin position="1"/>
        <end position="28"/>
    </location>
</feature>
<name>A0ABV7AIB4_9RHOB</name>
<dbReference type="Proteomes" id="UP001595443">
    <property type="component" value="Unassembled WGS sequence"/>
</dbReference>
<proteinExistence type="predicted"/>
<keyword evidence="3" id="KW-1185">Reference proteome</keyword>
<dbReference type="EMBL" id="JBHRSK010000008">
    <property type="protein sequence ID" value="MFC2968957.1"/>
    <property type="molecule type" value="Genomic_DNA"/>
</dbReference>
<dbReference type="RefSeq" id="WP_377833663.1">
    <property type="nucleotide sequence ID" value="NZ_JBHRSK010000008.1"/>
</dbReference>
<organism evidence="2 3">
    <name type="scientific">Acidimangrovimonas pyrenivorans</name>
    <dbReference type="NCBI Taxonomy" id="2030798"/>
    <lineage>
        <taxon>Bacteria</taxon>
        <taxon>Pseudomonadati</taxon>
        <taxon>Pseudomonadota</taxon>
        <taxon>Alphaproteobacteria</taxon>
        <taxon>Rhodobacterales</taxon>
        <taxon>Paracoccaceae</taxon>
        <taxon>Acidimangrovimonas</taxon>
    </lineage>
</organism>